<dbReference type="AlphaFoldDB" id="F3QKR2"/>
<comment type="caution">
    <text evidence="1">The sequence shown here is derived from an EMBL/GenBank/DDBJ whole genome shotgun (WGS) entry which is preliminary data.</text>
</comment>
<name>F3QKR2_9BURK</name>
<sequence>MRFQVLFHSPPGVLFAFPSRYWFTIGRSRVFSLGGWSPRLRTGFHVSRSTSRFLSTVPTLSPTGLSPTIAGLSRTFRLKFVLSKAGLLRVRSPLLPESRLISFPEDT</sequence>
<keyword evidence="2" id="KW-1185">Reference proteome</keyword>
<evidence type="ECO:0000313" key="1">
    <source>
        <dbReference type="EMBL" id="EGG54196.1"/>
    </source>
</evidence>
<dbReference type="eggNOG" id="ENOG5033D8G">
    <property type="taxonomic scope" value="Bacteria"/>
</dbReference>
<evidence type="ECO:0000313" key="2">
    <source>
        <dbReference type="Proteomes" id="UP000005156"/>
    </source>
</evidence>
<dbReference type="EMBL" id="AFBP01000045">
    <property type="protein sequence ID" value="EGG54196.1"/>
    <property type="molecule type" value="Genomic_DNA"/>
</dbReference>
<gene>
    <name evidence="1" type="ORF">HMPREF9439_01523</name>
</gene>
<organism evidence="1 2">
    <name type="scientific">Parasutterella excrementihominis YIT 11859</name>
    <dbReference type="NCBI Taxonomy" id="762966"/>
    <lineage>
        <taxon>Bacteria</taxon>
        <taxon>Pseudomonadati</taxon>
        <taxon>Pseudomonadota</taxon>
        <taxon>Betaproteobacteria</taxon>
        <taxon>Burkholderiales</taxon>
        <taxon>Sutterellaceae</taxon>
        <taxon>Parasutterella</taxon>
    </lineage>
</organism>
<reference evidence="1 2" key="1">
    <citation type="submission" date="2011-02" db="EMBL/GenBank/DDBJ databases">
        <authorList>
            <person name="Weinstock G."/>
            <person name="Sodergren E."/>
            <person name="Clifton S."/>
            <person name="Fulton L."/>
            <person name="Fulton B."/>
            <person name="Courtney L."/>
            <person name="Fronick C."/>
            <person name="Harrison M."/>
            <person name="Strong C."/>
            <person name="Farmer C."/>
            <person name="Delahaunty K."/>
            <person name="Markovic C."/>
            <person name="Hall O."/>
            <person name="Minx P."/>
            <person name="Tomlinson C."/>
            <person name="Mitreva M."/>
            <person name="Hou S."/>
            <person name="Chen J."/>
            <person name="Wollam A."/>
            <person name="Pepin K.H."/>
            <person name="Johnson M."/>
            <person name="Bhonagiri V."/>
            <person name="Zhang X."/>
            <person name="Suruliraj S."/>
            <person name="Warren W."/>
            <person name="Chinwalla A."/>
            <person name="Mardis E.R."/>
            <person name="Wilson R.K."/>
        </authorList>
    </citation>
    <scope>NUCLEOTIDE SEQUENCE [LARGE SCALE GENOMIC DNA]</scope>
    <source>
        <strain evidence="1 2">YIT 11859</strain>
    </source>
</reference>
<accession>F3QKR2</accession>
<protein>
    <submittedName>
        <fullName evidence="1">Uncharacterized protein</fullName>
    </submittedName>
</protein>
<dbReference type="HOGENOM" id="CLU_175533_0_0_4"/>
<dbReference type="Proteomes" id="UP000005156">
    <property type="component" value="Unassembled WGS sequence"/>
</dbReference>
<proteinExistence type="predicted"/>